<organism evidence="2 4">
    <name type="scientific">Didymodactylos carnosus</name>
    <dbReference type="NCBI Taxonomy" id="1234261"/>
    <lineage>
        <taxon>Eukaryota</taxon>
        <taxon>Metazoa</taxon>
        <taxon>Spiralia</taxon>
        <taxon>Gnathifera</taxon>
        <taxon>Rotifera</taxon>
        <taxon>Eurotatoria</taxon>
        <taxon>Bdelloidea</taxon>
        <taxon>Philodinida</taxon>
        <taxon>Philodinidae</taxon>
        <taxon>Didymodactylos</taxon>
    </lineage>
</organism>
<sequence length="129" mass="14379">MYAVIKSKLALIQLAVLLCILLIQVHGTPTADERHTIYLETCQANCDEITTGSKRKECSGQFCPNYVNYLINGVVNDVPPSSVSGDKKEVEQFCANWMVKLIDSFGWHARIHLNLKECMCAASTQCIVK</sequence>
<gene>
    <name evidence="2" type="ORF">GPM918_LOCUS8066</name>
    <name evidence="3" type="ORF">SRO942_LOCUS8066</name>
</gene>
<dbReference type="OrthoDB" id="9971106at2759"/>
<evidence type="ECO:0000313" key="2">
    <source>
        <dbReference type="EMBL" id="CAF0889917.1"/>
    </source>
</evidence>
<keyword evidence="1" id="KW-0732">Signal</keyword>
<proteinExistence type="predicted"/>
<accession>A0A813YV10</accession>
<dbReference type="EMBL" id="CAJOBC010001369">
    <property type="protein sequence ID" value="CAF3674435.1"/>
    <property type="molecule type" value="Genomic_DNA"/>
</dbReference>
<dbReference type="Proteomes" id="UP000681722">
    <property type="component" value="Unassembled WGS sequence"/>
</dbReference>
<evidence type="ECO:0000313" key="3">
    <source>
        <dbReference type="EMBL" id="CAF3674435.1"/>
    </source>
</evidence>
<keyword evidence="4" id="KW-1185">Reference proteome</keyword>
<dbReference type="AlphaFoldDB" id="A0A813YV10"/>
<evidence type="ECO:0000313" key="4">
    <source>
        <dbReference type="Proteomes" id="UP000663829"/>
    </source>
</evidence>
<comment type="caution">
    <text evidence="2">The sequence shown here is derived from an EMBL/GenBank/DDBJ whole genome shotgun (WGS) entry which is preliminary data.</text>
</comment>
<dbReference type="Proteomes" id="UP000663829">
    <property type="component" value="Unassembled WGS sequence"/>
</dbReference>
<feature type="signal peptide" evidence="1">
    <location>
        <begin position="1"/>
        <end position="27"/>
    </location>
</feature>
<protein>
    <submittedName>
        <fullName evidence="2">Uncharacterized protein</fullName>
    </submittedName>
</protein>
<reference evidence="2" key="1">
    <citation type="submission" date="2021-02" db="EMBL/GenBank/DDBJ databases">
        <authorList>
            <person name="Nowell W R."/>
        </authorList>
    </citation>
    <scope>NUCLEOTIDE SEQUENCE</scope>
</reference>
<feature type="chain" id="PRO_5035599068" evidence="1">
    <location>
        <begin position="28"/>
        <end position="129"/>
    </location>
</feature>
<evidence type="ECO:0000256" key="1">
    <source>
        <dbReference type="SAM" id="SignalP"/>
    </source>
</evidence>
<name>A0A813YV10_9BILA</name>
<dbReference type="EMBL" id="CAJNOQ010001369">
    <property type="protein sequence ID" value="CAF0889917.1"/>
    <property type="molecule type" value="Genomic_DNA"/>
</dbReference>